<feature type="compositionally biased region" description="Basic and acidic residues" evidence="1">
    <location>
        <begin position="755"/>
        <end position="792"/>
    </location>
</feature>
<dbReference type="PANTHER" id="PTHR23159:SF31">
    <property type="entry name" value="CENTROSOME-ASSOCIATED PROTEIN CEP250 ISOFORM X1"/>
    <property type="match status" value="1"/>
</dbReference>
<dbReference type="AlphaFoldDB" id="A0A2S7IFY0"/>
<keyword evidence="4" id="KW-1185">Reference proteome</keyword>
<reference evidence="4" key="1">
    <citation type="submission" date="2018-02" db="EMBL/GenBank/DDBJ databases">
        <title>Genome sequencing of Solimonas sp. HR-BB.</title>
        <authorList>
            <person name="Lee Y."/>
            <person name="Jeon C.O."/>
        </authorList>
    </citation>
    <scope>NUCLEOTIDE SEQUENCE [LARGE SCALE GENOMIC DNA]</scope>
    <source>
        <strain evidence="4">HR-U</strain>
    </source>
</reference>
<feature type="compositionally biased region" description="Low complexity" evidence="1">
    <location>
        <begin position="996"/>
        <end position="1008"/>
    </location>
</feature>
<feature type="compositionally biased region" description="Polar residues" evidence="1">
    <location>
        <begin position="986"/>
        <end position="995"/>
    </location>
</feature>
<evidence type="ECO:0000256" key="1">
    <source>
        <dbReference type="SAM" id="MobiDB-lite"/>
    </source>
</evidence>
<keyword evidence="2" id="KW-0472">Membrane</keyword>
<feature type="region of interest" description="Disordered" evidence="1">
    <location>
        <begin position="676"/>
        <end position="831"/>
    </location>
</feature>
<organism evidence="3 4">
    <name type="scientific">Siphonobacter curvatus</name>
    <dbReference type="NCBI Taxonomy" id="2094562"/>
    <lineage>
        <taxon>Bacteria</taxon>
        <taxon>Pseudomonadati</taxon>
        <taxon>Bacteroidota</taxon>
        <taxon>Cytophagia</taxon>
        <taxon>Cytophagales</taxon>
        <taxon>Cytophagaceae</taxon>
        <taxon>Siphonobacter</taxon>
    </lineage>
</organism>
<dbReference type="EMBL" id="PTRA01000008">
    <property type="protein sequence ID" value="PQA53801.1"/>
    <property type="molecule type" value="Genomic_DNA"/>
</dbReference>
<evidence type="ECO:0000313" key="4">
    <source>
        <dbReference type="Proteomes" id="UP000239590"/>
    </source>
</evidence>
<feature type="transmembrane region" description="Helical" evidence="2">
    <location>
        <begin position="50"/>
        <end position="72"/>
    </location>
</feature>
<feature type="compositionally biased region" description="Basic and acidic residues" evidence="1">
    <location>
        <begin position="719"/>
        <end position="746"/>
    </location>
</feature>
<dbReference type="Proteomes" id="UP000239590">
    <property type="component" value="Unassembled WGS sequence"/>
</dbReference>
<protein>
    <submittedName>
        <fullName evidence="3">ATPase</fullName>
    </submittedName>
</protein>
<feature type="compositionally biased region" description="Basic and acidic residues" evidence="1">
    <location>
        <begin position="1096"/>
        <end position="1109"/>
    </location>
</feature>
<proteinExistence type="predicted"/>
<name>A0A2S7IFY0_9BACT</name>
<feature type="region of interest" description="Disordered" evidence="1">
    <location>
        <begin position="1096"/>
        <end position="1119"/>
    </location>
</feature>
<evidence type="ECO:0000313" key="3">
    <source>
        <dbReference type="EMBL" id="PQA53801.1"/>
    </source>
</evidence>
<feature type="compositionally biased region" description="Low complexity" evidence="1">
    <location>
        <begin position="812"/>
        <end position="827"/>
    </location>
</feature>
<feature type="compositionally biased region" description="Basic and acidic residues" evidence="1">
    <location>
        <begin position="676"/>
        <end position="710"/>
    </location>
</feature>
<feature type="compositionally biased region" description="Low complexity" evidence="1">
    <location>
        <begin position="793"/>
        <end position="804"/>
    </location>
</feature>
<dbReference type="PANTHER" id="PTHR23159">
    <property type="entry name" value="CENTROSOMAL PROTEIN 2"/>
    <property type="match status" value="1"/>
</dbReference>
<feature type="transmembrane region" description="Helical" evidence="2">
    <location>
        <begin position="19"/>
        <end position="38"/>
    </location>
</feature>
<evidence type="ECO:0000256" key="2">
    <source>
        <dbReference type="SAM" id="Phobius"/>
    </source>
</evidence>
<accession>A0A2S7IFY0</accession>
<feature type="region of interest" description="Disordered" evidence="1">
    <location>
        <begin position="979"/>
        <end position="1008"/>
    </location>
</feature>
<comment type="caution">
    <text evidence="3">The sequence shown here is derived from an EMBL/GenBank/DDBJ whole genome shotgun (WGS) entry which is preliminary data.</text>
</comment>
<keyword evidence="2" id="KW-1133">Transmembrane helix</keyword>
<gene>
    <name evidence="3" type="ORF">C5O19_23830</name>
</gene>
<dbReference type="OrthoDB" id="9812498at2"/>
<feature type="transmembrane region" description="Helical" evidence="2">
    <location>
        <begin position="153"/>
        <end position="172"/>
    </location>
</feature>
<sequence>MTTLLVQLDEYKRKYYTNLLLKGVIFSAAVVLSAYLFLNTLEYFGHFGTTFRTLLFFGFLGVFLFSLVFWVIKPIVYLYGKQKPLSNEEAAQQIGRFFPEVGDRLLNTLQLVSLNPNQNELLRASIEQKSQQLAFVKFADAVKLNENKRYLKFVLVPALVIAGILLVWPQFFTKSTTRIVHFTNEYAEEAPFTFVLENKNLKAFKNEDYTVKLNLQGEAIPEGVYLTFEGRRFKMETTDQRHYEYTFRKVQQDISFTFEAAGYSSPTYEVDIIARPKLTGFEVQLHYPSYLNKPDEVVKNTGNLTVPEGTQIEWQFAATETEAVELSFEGDQEKSTAEKSMLSGFTFEKWAKRSGEYQVFLKNKYATNREPVSFFLNVIPDKYPTISLEQYRDSTLYNYLVLGGNIGDDYGVSNLRLFYKVVREGGKDQKAYASVGIPFSKGQTIQSFYYQWSTDSLRLAPGDKIEYFVQVWDNDGVNGAKSAKTGVLNYSIPSKRSIEKEIDQAVEKTESQIDKSLSKAQQLRKELAALETRLRNKRDLDFQDKKQIEELLKKKEELQNELRQLQELNQSLTQKQQRFNEQKPELAQKFEQLQKLMNELLKSDTDKLYEQLKQMLEKNQDERMLDMLDRLKAKERNSEKDLDRAMQLFKRLQREQKLDKSIEELKKLAENQEKLAQETEKAKDQKDQKDAVSQDQKNKNDKNGKNESDSLKNQNSKENPSDQKNKSDQNSKDQSTKDQSGKDQNKSGENSLQQEQEKLKEEMEDVKKELKDVEELNKELKEEEKDMGKQEQQEISEQQQQSMQDMKSGNNKSSSQRQKKAAQQMKSLAQKLSEMKQEAEMKENQENMDDLRDILENLVHLSFAQERVMKDFRGIQLADPRFVKLAQEQIKLQEDAKIVEDSLYSLAKRVLQIQSFVTREVGDMKKNMDDAAKSIRERRVSQATARQQFAMTNMNNLALMLSDVLKQMQENAMNMMAMGKGKPQKQKSSMPSMGKQQEQMNQQMQQTQQGNKSGKAFSEQLAQMAAQQAAIRKQLQEAMEKLKGTEAGKKLQGEVNDLMKKMDQTEEDLVNKRITPNTINRNKDILTRLLESEKAIREQEEDEKRKSETAKPVPPKVPPAFEQYVKEKQKQTELLRTVPPSLAPFYKKEVDNYFKKLK</sequence>
<keyword evidence="2" id="KW-0812">Transmembrane</keyword>